<dbReference type="KEGG" id="laq:GLA29479_2438"/>
<name>A0A0S2DXC3_LYSAN</name>
<organism evidence="7 8">
    <name type="scientific">Lysobacter antibioticus</name>
    <dbReference type="NCBI Taxonomy" id="84531"/>
    <lineage>
        <taxon>Bacteria</taxon>
        <taxon>Pseudomonadati</taxon>
        <taxon>Pseudomonadota</taxon>
        <taxon>Gammaproteobacteria</taxon>
        <taxon>Lysobacterales</taxon>
        <taxon>Lysobacteraceae</taxon>
        <taxon>Lysobacter</taxon>
    </lineage>
</organism>
<evidence type="ECO:0000259" key="6">
    <source>
        <dbReference type="Pfam" id="PF08281"/>
    </source>
</evidence>
<dbReference type="GO" id="GO:0016987">
    <property type="term" value="F:sigma factor activity"/>
    <property type="evidence" value="ECO:0007669"/>
    <property type="project" value="UniProtKB-KW"/>
</dbReference>
<dbReference type="InterPro" id="IPR013324">
    <property type="entry name" value="RNA_pol_sigma_r3/r4-like"/>
</dbReference>
<dbReference type="InterPro" id="IPR013249">
    <property type="entry name" value="RNA_pol_sigma70_r4_t2"/>
</dbReference>
<dbReference type="EMBL" id="CP011129">
    <property type="protein sequence ID" value="ALN81531.1"/>
    <property type="molecule type" value="Genomic_DNA"/>
</dbReference>
<dbReference type="InterPro" id="IPR039425">
    <property type="entry name" value="RNA_pol_sigma-70-like"/>
</dbReference>
<evidence type="ECO:0000256" key="1">
    <source>
        <dbReference type="ARBA" id="ARBA00010641"/>
    </source>
</evidence>
<dbReference type="STRING" id="84531.LA76x_3405"/>
<evidence type="ECO:0000256" key="2">
    <source>
        <dbReference type="ARBA" id="ARBA00023015"/>
    </source>
</evidence>
<dbReference type="CDD" id="cd06171">
    <property type="entry name" value="Sigma70_r4"/>
    <property type="match status" value="1"/>
</dbReference>
<dbReference type="InterPro" id="IPR036388">
    <property type="entry name" value="WH-like_DNA-bd_sf"/>
</dbReference>
<dbReference type="PATRIC" id="fig|84531.7.peg.2389"/>
<accession>A0A0S2DXC3</accession>
<dbReference type="AlphaFoldDB" id="A0A0S2DXC3"/>
<comment type="similarity">
    <text evidence="1">Belongs to the sigma-70 factor family. ECF subfamily.</text>
</comment>
<feature type="domain" description="RNA polymerase sigma-70 region 2" evidence="5">
    <location>
        <begin position="24"/>
        <end position="89"/>
    </location>
</feature>
<protein>
    <submittedName>
        <fullName evidence="7">RNA polymerase sigma factor, sigma-70 family protein</fullName>
    </submittedName>
</protein>
<dbReference type="InterPro" id="IPR013325">
    <property type="entry name" value="RNA_pol_sigma_r2"/>
</dbReference>
<evidence type="ECO:0000256" key="3">
    <source>
        <dbReference type="ARBA" id="ARBA00023082"/>
    </source>
</evidence>
<dbReference type="GO" id="GO:0003677">
    <property type="term" value="F:DNA binding"/>
    <property type="evidence" value="ECO:0007669"/>
    <property type="project" value="InterPro"/>
</dbReference>
<dbReference type="NCBIfam" id="TIGR02937">
    <property type="entry name" value="sigma70-ECF"/>
    <property type="match status" value="1"/>
</dbReference>
<dbReference type="eggNOG" id="COG1595">
    <property type="taxonomic scope" value="Bacteria"/>
</dbReference>
<sequence length="183" mass="20500">MNSGEAGDTLGACDASCAADLPLLIARYRPALVRYFSRHLQSADDAEDLAQEALVRLVRMPSLSGVLNVEAFLLQIASNLLRDRFRRDKSHQVLQHVSIDEVAKDWPSEDPHGECVYEGNRRLQAFLAALDELSPRCRQVFLLQRYEGLTYSAIAKRLEISVSAVEKNMMRALLHFDTRLGGS</sequence>
<dbReference type="KEGG" id="lab:LA76x_3405"/>
<feature type="domain" description="RNA polymerase sigma factor 70 region 4 type 2" evidence="6">
    <location>
        <begin position="124"/>
        <end position="175"/>
    </location>
</feature>
<evidence type="ECO:0000256" key="4">
    <source>
        <dbReference type="ARBA" id="ARBA00023163"/>
    </source>
</evidence>
<dbReference type="Pfam" id="PF08281">
    <property type="entry name" value="Sigma70_r4_2"/>
    <property type="match status" value="1"/>
</dbReference>
<dbReference type="Gene3D" id="1.10.1740.10">
    <property type="match status" value="1"/>
</dbReference>
<evidence type="ECO:0000313" key="8">
    <source>
        <dbReference type="Proteomes" id="UP000060787"/>
    </source>
</evidence>
<proteinExistence type="inferred from homology"/>
<gene>
    <name evidence="7" type="ORF">LA76x_3405</name>
</gene>
<dbReference type="RefSeq" id="WP_057918551.1">
    <property type="nucleotide sequence ID" value="NZ_CP011129.1"/>
</dbReference>
<dbReference type="Gene3D" id="1.10.10.10">
    <property type="entry name" value="Winged helix-like DNA-binding domain superfamily/Winged helix DNA-binding domain"/>
    <property type="match status" value="1"/>
</dbReference>
<dbReference type="Pfam" id="PF04542">
    <property type="entry name" value="Sigma70_r2"/>
    <property type="match status" value="1"/>
</dbReference>
<dbReference type="InterPro" id="IPR007627">
    <property type="entry name" value="RNA_pol_sigma70_r2"/>
</dbReference>
<keyword evidence="8" id="KW-1185">Reference proteome</keyword>
<dbReference type="SUPFAM" id="SSF88659">
    <property type="entry name" value="Sigma3 and sigma4 domains of RNA polymerase sigma factors"/>
    <property type="match status" value="1"/>
</dbReference>
<dbReference type="GO" id="GO:0006352">
    <property type="term" value="P:DNA-templated transcription initiation"/>
    <property type="evidence" value="ECO:0007669"/>
    <property type="project" value="InterPro"/>
</dbReference>
<keyword evidence="2" id="KW-0805">Transcription regulation</keyword>
<dbReference type="PANTHER" id="PTHR43133">
    <property type="entry name" value="RNA POLYMERASE ECF-TYPE SIGMA FACTO"/>
    <property type="match status" value="1"/>
</dbReference>
<evidence type="ECO:0000313" key="7">
    <source>
        <dbReference type="EMBL" id="ALN81531.1"/>
    </source>
</evidence>
<dbReference type="OrthoDB" id="9797134at2"/>
<dbReference type="Proteomes" id="UP000060787">
    <property type="component" value="Chromosome"/>
</dbReference>
<keyword evidence="4" id="KW-0804">Transcription</keyword>
<dbReference type="InterPro" id="IPR014284">
    <property type="entry name" value="RNA_pol_sigma-70_dom"/>
</dbReference>
<dbReference type="PANTHER" id="PTHR43133:SF63">
    <property type="entry name" value="RNA POLYMERASE SIGMA FACTOR FECI-RELATED"/>
    <property type="match status" value="1"/>
</dbReference>
<evidence type="ECO:0000259" key="5">
    <source>
        <dbReference type="Pfam" id="PF04542"/>
    </source>
</evidence>
<keyword evidence="3" id="KW-0731">Sigma factor</keyword>
<dbReference type="SUPFAM" id="SSF88946">
    <property type="entry name" value="Sigma2 domain of RNA polymerase sigma factors"/>
    <property type="match status" value="1"/>
</dbReference>
<reference evidence="7 8" key="1">
    <citation type="journal article" date="2015" name="BMC Genomics">
        <title>Comparative genomics and metabolic profiling of the genus Lysobacter.</title>
        <authorList>
            <person name="de Bruijn I."/>
            <person name="Cheng X."/>
            <person name="de Jager V."/>
            <person name="Exposito R.G."/>
            <person name="Watrous J."/>
            <person name="Patel N."/>
            <person name="Postma J."/>
            <person name="Dorrestein P.C."/>
            <person name="Kobayashi D."/>
            <person name="Raaijmakers J.M."/>
        </authorList>
    </citation>
    <scope>NUCLEOTIDE SEQUENCE [LARGE SCALE GENOMIC DNA]</scope>
    <source>
        <strain evidence="7 8">76</strain>
    </source>
</reference>